<keyword evidence="3" id="KW-0812">Transmembrane</keyword>
<evidence type="ECO:0000313" key="5">
    <source>
        <dbReference type="Proteomes" id="UP000475385"/>
    </source>
</evidence>
<evidence type="ECO:0000256" key="1">
    <source>
        <dbReference type="SAM" id="Coils"/>
    </source>
</evidence>
<keyword evidence="3" id="KW-1133">Transmembrane helix</keyword>
<dbReference type="Proteomes" id="UP000475385">
    <property type="component" value="Unassembled WGS sequence"/>
</dbReference>
<keyword evidence="5" id="KW-1185">Reference proteome</keyword>
<comment type="caution">
    <text evidence="4">The sequence shown here is derived from an EMBL/GenBank/DDBJ whole genome shotgun (WGS) entry which is preliminary data.</text>
</comment>
<feature type="region of interest" description="Disordered" evidence="2">
    <location>
        <begin position="1"/>
        <end position="28"/>
    </location>
</feature>
<feature type="transmembrane region" description="Helical" evidence="3">
    <location>
        <begin position="57"/>
        <end position="80"/>
    </location>
</feature>
<dbReference type="GO" id="GO:0005886">
    <property type="term" value="C:plasma membrane"/>
    <property type="evidence" value="ECO:0007669"/>
    <property type="project" value="TreeGrafter"/>
</dbReference>
<dbReference type="InterPro" id="IPR050445">
    <property type="entry name" value="Bact_polysacc_biosynth/exp"/>
</dbReference>
<proteinExistence type="predicted"/>
<dbReference type="GO" id="GO:0004713">
    <property type="term" value="F:protein tyrosine kinase activity"/>
    <property type="evidence" value="ECO:0007669"/>
    <property type="project" value="TreeGrafter"/>
</dbReference>
<name>A0A6M1LUE1_9PROT</name>
<protein>
    <recommendedName>
        <fullName evidence="6">Capsular polysaccharide transport system permease protein</fullName>
    </recommendedName>
</protein>
<evidence type="ECO:0008006" key="6">
    <source>
        <dbReference type="Google" id="ProtNLM"/>
    </source>
</evidence>
<feature type="transmembrane region" description="Helical" evidence="3">
    <location>
        <begin position="394"/>
        <end position="415"/>
    </location>
</feature>
<feature type="coiled-coil region" evidence="1">
    <location>
        <begin position="226"/>
        <end position="253"/>
    </location>
</feature>
<evidence type="ECO:0000256" key="2">
    <source>
        <dbReference type="SAM" id="MobiDB-lite"/>
    </source>
</evidence>
<organism evidence="4 5">
    <name type="scientific">Falsiroseomonas algicola</name>
    <dbReference type="NCBI Taxonomy" id="2716930"/>
    <lineage>
        <taxon>Bacteria</taxon>
        <taxon>Pseudomonadati</taxon>
        <taxon>Pseudomonadota</taxon>
        <taxon>Alphaproteobacteria</taxon>
        <taxon>Acetobacterales</taxon>
        <taxon>Roseomonadaceae</taxon>
        <taxon>Falsiroseomonas</taxon>
    </lineage>
</organism>
<keyword evidence="1" id="KW-0175">Coiled coil</keyword>
<evidence type="ECO:0000256" key="3">
    <source>
        <dbReference type="SAM" id="Phobius"/>
    </source>
</evidence>
<sequence>MTSPVAPRFGSVSEERRPGDRSLATRGEGALARRDANATIAPLPNTWAPRRRSRKGLLIGALVFLLLPLAVTAGYLHYLAADQYVSEFRFTVRRQAVTRADQPSVMGALSGVNPLAALLQDSEIINQYLRSRQALDDIRGDLDVTTLWARPEQDWLFRLDPAMPIEQRLRYWRGMVQPYLDNTTGVTTVRVWAFSPEDAQRLAAALRDQAESLVNGLGRRSQDDWLRQAQRDLAEAEADLQRVRLEMAEFRNANEMLFPNLNAQMVSQVETRLRESLAELRSQLAVQLASGGNPNAVHVDNLRRRVTGLEQEIIRVRGELTGPGPSGGTQDRSIASRLSGYTALEVEERLAVARLERAQTALSAAQAEAARQLVYLTTFVAPTLAETSEWPRRWLILLQVAAGGTVLWLLAAFALRSIREHA</sequence>
<keyword evidence="3" id="KW-0472">Membrane</keyword>
<dbReference type="PANTHER" id="PTHR32309:SF13">
    <property type="entry name" value="FERRIC ENTEROBACTIN TRANSPORT PROTEIN FEPE"/>
    <property type="match status" value="1"/>
</dbReference>
<dbReference type="EMBL" id="JAAIKB010000024">
    <property type="protein sequence ID" value="NGM24078.1"/>
    <property type="molecule type" value="Genomic_DNA"/>
</dbReference>
<accession>A0A6M1LUE1</accession>
<dbReference type="PANTHER" id="PTHR32309">
    <property type="entry name" value="TYROSINE-PROTEIN KINASE"/>
    <property type="match status" value="1"/>
</dbReference>
<gene>
    <name evidence="4" type="ORF">G3576_28995</name>
</gene>
<dbReference type="AlphaFoldDB" id="A0A6M1LUE1"/>
<dbReference type="RefSeq" id="WP_164697995.1">
    <property type="nucleotide sequence ID" value="NZ_JAAIKB010000024.1"/>
</dbReference>
<reference evidence="4 5" key="1">
    <citation type="submission" date="2020-02" db="EMBL/GenBank/DDBJ databases">
        <authorList>
            <person name="Kim H.M."/>
            <person name="Jeon C.O."/>
        </authorList>
    </citation>
    <scope>NUCLEOTIDE SEQUENCE [LARGE SCALE GENOMIC DNA]</scope>
    <source>
        <strain evidence="4 5">PeD5</strain>
    </source>
</reference>
<reference evidence="4 5" key="2">
    <citation type="submission" date="2020-03" db="EMBL/GenBank/DDBJ databases">
        <title>Roseomonas stagni sp. nov., isolated from pond water in Japan.</title>
        <authorList>
            <person name="Furuhata K."/>
            <person name="Miyamoto H."/>
            <person name="Goto K."/>
        </authorList>
    </citation>
    <scope>NUCLEOTIDE SEQUENCE [LARGE SCALE GENOMIC DNA]</scope>
    <source>
        <strain evidence="4 5">PeD5</strain>
    </source>
</reference>
<evidence type="ECO:0000313" key="4">
    <source>
        <dbReference type="EMBL" id="NGM24078.1"/>
    </source>
</evidence>